<name>A0A059XVK5_9BACT</name>
<dbReference type="GO" id="GO:0071555">
    <property type="term" value="P:cell wall organization"/>
    <property type="evidence" value="ECO:0007669"/>
    <property type="project" value="UniProtKB-KW"/>
</dbReference>
<dbReference type="EMBL" id="CP007243">
    <property type="protein sequence ID" value="AIA31145.1"/>
    <property type="molecule type" value="Genomic_DNA"/>
</dbReference>
<dbReference type="HOGENOM" id="CLU_027387_0_0_0"/>
<feature type="modified residue" description="2-(S-cysteinyl)pyruvic acid O-phosphothioketal" evidence="12">
    <location>
        <position position="137"/>
    </location>
</feature>
<evidence type="ECO:0000256" key="8">
    <source>
        <dbReference type="ARBA" id="ARBA00023306"/>
    </source>
</evidence>
<dbReference type="NCBIfam" id="NF006873">
    <property type="entry name" value="PRK09369.1"/>
    <property type="match status" value="1"/>
</dbReference>
<comment type="subcellular location">
    <subcellularLocation>
        <location evidence="1 12">Cytoplasm</location>
    </subcellularLocation>
</comment>
<feature type="binding site" evidence="12">
    <location>
        <position position="325"/>
    </location>
    <ligand>
        <name>UDP-N-acetyl-alpha-D-glucosamine</name>
        <dbReference type="ChEBI" id="CHEBI:57705"/>
    </ligand>
</feature>
<dbReference type="Pfam" id="PF00275">
    <property type="entry name" value="EPSP_synthase"/>
    <property type="match status" value="2"/>
</dbReference>
<dbReference type="InterPro" id="IPR050068">
    <property type="entry name" value="MurA_subfamily"/>
</dbReference>
<dbReference type="GO" id="GO:0009252">
    <property type="term" value="P:peptidoglycan biosynthetic process"/>
    <property type="evidence" value="ECO:0007669"/>
    <property type="project" value="UniProtKB-UniRule"/>
</dbReference>
<evidence type="ECO:0000256" key="11">
    <source>
        <dbReference type="ARBA" id="ARBA00047527"/>
    </source>
</evidence>
<dbReference type="CDD" id="cd01555">
    <property type="entry name" value="UdpNAET"/>
    <property type="match status" value="1"/>
</dbReference>
<keyword evidence="3 12" id="KW-0963">Cytoplasm</keyword>
<feature type="binding site" evidence="12">
    <location>
        <begin position="22"/>
        <end position="23"/>
    </location>
    <ligand>
        <name>phosphoenolpyruvate</name>
        <dbReference type="ChEBI" id="CHEBI:58702"/>
    </ligand>
</feature>
<feature type="binding site" evidence="12">
    <location>
        <position position="347"/>
    </location>
    <ligand>
        <name>UDP-N-acetyl-alpha-D-glucosamine</name>
        <dbReference type="ChEBI" id="CHEBI:57705"/>
    </ligand>
</feature>
<dbReference type="Gene3D" id="3.65.10.10">
    <property type="entry name" value="Enolpyruvate transferase domain"/>
    <property type="match status" value="2"/>
</dbReference>
<comment type="caution">
    <text evidence="12">Lacks conserved residue(s) required for the propagation of feature annotation.</text>
</comment>
<dbReference type="RefSeq" id="WP_014961929.1">
    <property type="nucleotide sequence ID" value="NZ_CP007243.1"/>
</dbReference>
<dbReference type="KEGG" id="lfp:Y981_11595"/>
<dbReference type="PANTHER" id="PTHR43783:SF1">
    <property type="entry name" value="UDP-N-ACETYLGLUCOSAMINE 1-CARBOXYVINYLTRANSFERASE"/>
    <property type="match status" value="1"/>
</dbReference>
<dbReference type="AlphaFoldDB" id="A0A059XVK5"/>
<evidence type="ECO:0000256" key="9">
    <source>
        <dbReference type="ARBA" id="ARBA00023316"/>
    </source>
</evidence>
<dbReference type="Proteomes" id="UP000027059">
    <property type="component" value="Chromosome"/>
</dbReference>
<evidence type="ECO:0000313" key="15">
    <source>
        <dbReference type="Proteomes" id="UP000027059"/>
    </source>
</evidence>
<evidence type="ECO:0000256" key="3">
    <source>
        <dbReference type="ARBA" id="ARBA00022490"/>
    </source>
</evidence>
<evidence type="ECO:0000256" key="4">
    <source>
        <dbReference type="ARBA" id="ARBA00022618"/>
    </source>
</evidence>
<evidence type="ECO:0000256" key="1">
    <source>
        <dbReference type="ARBA" id="ARBA00004496"/>
    </source>
</evidence>
<dbReference type="SUPFAM" id="SSF55205">
    <property type="entry name" value="EPT/RTPC-like"/>
    <property type="match status" value="1"/>
</dbReference>
<accession>A0A059XVK5</accession>
<feature type="binding site" evidence="12">
    <location>
        <position position="113"/>
    </location>
    <ligand>
        <name>UDP-N-acetyl-alpha-D-glucosamine</name>
        <dbReference type="ChEBI" id="CHEBI:57705"/>
    </ligand>
</feature>
<dbReference type="InterPro" id="IPR005750">
    <property type="entry name" value="UDP_GlcNAc_COvinyl_MurA"/>
</dbReference>
<evidence type="ECO:0000256" key="5">
    <source>
        <dbReference type="ARBA" id="ARBA00022679"/>
    </source>
</evidence>
<reference evidence="15" key="1">
    <citation type="submission" date="2014-02" db="EMBL/GenBank/DDBJ databases">
        <title>Complete genome sequence and comparative genomic analysis of the nitrogen-fixing bacterium Leptospirillum ferriphilum YSK.</title>
        <authorList>
            <person name="Guo X."/>
            <person name="Yin H."/>
            <person name="Liang Y."/>
            <person name="Hu Q."/>
            <person name="Ma L."/>
            <person name="Xiao Y."/>
            <person name="Zhang X."/>
            <person name="Qiu G."/>
            <person name="Liu X."/>
        </authorList>
    </citation>
    <scope>NUCLEOTIDE SEQUENCE [LARGE SCALE GENOMIC DNA]</scope>
    <source>
        <strain evidence="15">YSK</strain>
    </source>
</reference>
<dbReference type="GO" id="GO:0008760">
    <property type="term" value="F:UDP-N-acetylglucosamine 1-carboxyvinyltransferase activity"/>
    <property type="evidence" value="ECO:0007669"/>
    <property type="project" value="UniProtKB-UniRule"/>
</dbReference>
<dbReference type="InterPro" id="IPR036968">
    <property type="entry name" value="Enolpyruvate_Tfrase_sf"/>
</dbReference>
<evidence type="ECO:0000256" key="6">
    <source>
        <dbReference type="ARBA" id="ARBA00022960"/>
    </source>
</evidence>
<keyword evidence="6 12" id="KW-0133">Cell shape</keyword>
<dbReference type="GO" id="GO:0019277">
    <property type="term" value="P:UDP-N-acetylgalactosamine biosynthetic process"/>
    <property type="evidence" value="ECO:0007669"/>
    <property type="project" value="InterPro"/>
</dbReference>
<keyword evidence="5 12" id="KW-0808">Transferase</keyword>
<sequence>MDRFHIVGGSPLRGEVIVSGSKNSALPILFSALLGGGLEISNIPSLRDIRTAFSLLSQLGIRADPLVSADPEKTDLTQGIPSHKNDGWPGKYRLLEESIEAHEAPYDLVRTMRASILCLGPLLARRKRGRVSLPGGCLIGARPVDIHLNAFVRMGAKISIDHGYIDAHTNGLTGCDIHLPYPTVTGTENIMMAATLARGTTRIFNAAQEPEVSDLAFSLIARGARIEGIGTSSIKITGVDSLLEAPYTVMSDRIEAGTFLVAGALLGEDLMIRNVDVSCLDSLLGTLRDMGADFQEKNGSVSISRIRKPRGTSARTEPYPGFPTDMQAQILPLMAIAEGPSTVVETVFENRFTHVMEMNRMGANIDIHGSRAFVRGGASLEGASVMASDLRASAGLVLAALIAKGESEIQRVYHIDRGYEKIETKLESIGARIKRVRGEEIS</sequence>
<feature type="domain" description="Enolpyruvate transferase" evidence="13">
    <location>
        <begin position="8"/>
        <end position="62"/>
    </location>
</feature>
<keyword evidence="9 12" id="KW-0961">Cell wall biogenesis/degradation</keyword>
<keyword evidence="7 12" id="KW-0573">Peptidoglycan synthesis</keyword>
<reference evidence="14 15" key="2">
    <citation type="journal article" date="2015" name="Biomed. Res. Int.">
        <title>Effects of Arsenite Resistance on the Growth and Functional Gene Expression of Leptospirillum ferriphilum and Acidithiobacillus thiooxidans in Pure Culture and Coculture.</title>
        <authorList>
            <person name="Jiang H."/>
            <person name="Liang Y."/>
            <person name="Yin H."/>
            <person name="Xiao Y."/>
            <person name="Guo X."/>
            <person name="Xu Y."/>
            <person name="Hu Q."/>
            <person name="Liu H."/>
            <person name="Liu X."/>
        </authorList>
    </citation>
    <scope>NUCLEOTIDE SEQUENCE [LARGE SCALE GENOMIC DNA]</scope>
    <source>
        <strain evidence="14 15">YSK</strain>
    </source>
</reference>
<evidence type="ECO:0000256" key="7">
    <source>
        <dbReference type="ARBA" id="ARBA00022984"/>
    </source>
</evidence>
<evidence type="ECO:0000256" key="10">
    <source>
        <dbReference type="ARBA" id="ARBA00038367"/>
    </source>
</evidence>
<dbReference type="NCBIfam" id="TIGR01072">
    <property type="entry name" value="murA"/>
    <property type="match status" value="1"/>
</dbReference>
<evidence type="ECO:0000256" key="12">
    <source>
        <dbReference type="HAMAP-Rule" id="MF_00111"/>
    </source>
</evidence>
<feature type="active site" description="Proton donor" evidence="12">
    <location>
        <position position="137"/>
    </location>
</feature>
<dbReference type="InterPro" id="IPR001986">
    <property type="entry name" value="Enolpyruvate_Tfrase_dom"/>
</dbReference>
<keyword evidence="4 12" id="KW-0132">Cell division</keyword>
<evidence type="ECO:0000256" key="2">
    <source>
        <dbReference type="ARBA" id="ARBA00004752"/>
    </source>
</evidence>
<organism evidence="14 15">
    <name type="scientific">Leptospirillum ferriphilum YSK</name>
    <dbReference type="NCBI Taxonomy" id="1441628"/>
    <lineage>
        <taxon>Bacteria</taxon>
        <taxon>Pseudomonadati</taxon>
        <taxon>Nitrospirota</taxon>
        <taxon>Nitrospiria</taxon>
        <taxon>Nitrospirales</taxon>
        <taxon>Nitrospiraceae</taxon>
        <taxon>Leptospirillum</taxon>
    </lineage>
</organism>
<gene>
    <name evidence="12" type="primary">murA</name>
    <name evidence="14" type="ORF">Y981_11595</name>
</gene>
<comment type="similarity">
    <text evidence="10 12">Belongs to the EPSP synthase family. MurA subfamily.</text>
</comment>
<dbReference type="GO" id="GO:0051301">
    <property type="term" value="P:cell division"/>
    <property type="evidence" value="ECO:0007669"/>
    <property type="project" value="UniProtKB-KW"/>
</dbReference>
<dbReference type="InterPro" id="IPR013792">
    <property type="entry name" value="RNA3'P_cycl/enolpyr_Trfase_a/b"/>
</dbReference>
<keyword evidence="15" id="KW-1185">Reference proteome</keyword>
<dbReference type="PANTHER" id="PTHR43783">
    <property type="entry name" value="UDP-N-ACETYLGLUCOSAMINE 1-CARBOXYVINYLTRANSFERASE"/>
    <property type="match status" value="1"/>
</dbReference>
<keyword evidence="8 12" id="KW-0131">Cell cycle</keyword>
<keyword evidence="12" id="KW-0670">Pyruvate</keyword>
<comment type="function">
    <text evidence="12">Cell wall formation. Adds enolpyruvyl to UDP-N-acetylglucosamine.</text>
</comment>
<dbReference type="HAMAP" id="MF_00111">
    <property type="entry name" value="MurA"/>
    <property type="match status" value="1"/>
</dbReference>
<dbReference type="EC" id="2.5.1.7" evidence="12"/>
<feature type="domain" description="Enolpyruvate transferase" evidence="13">
    <location>
        <begin position="98"/>
        <end position="426"/>
    </location>
</feature>
<dbReference type="GO" id="GO:0005737">
    <property type="term" value="C:cytoplasm"/>
    <property type="evidence" value="ECO:0007669"/>
    <property type="project" value="UniProtKB-SubCell"/>
</dbReference>
<comment type="pathway">
    <text evidence="2 12">Cell wall biogenesis; peptidoglycan biosynthesis.</text>
</comment>
<evidence type="ECO:0000313" key="14">
    <source>
        <dbReference type="EMBL" id="AIA31145.1"/>
    </source>
</evidence>
<dbReference type="OrthoDB" id="9803760at2"/>
<dbReference type="GO" id="GO:0008360">
    <property type="term" value="P:regulation of cell shape"/>
    <property type="evidence" value="ECO:0007669"/>
    <property type="project" value="UniProtKB-KW"/>
</dbReference>
<evidence type="ECO:0000259" key="13">
    <source>
        <dbReference type="Pfam" id="PF00275"/>
    </source>
</evidence>
<protein>
    <recommendedName>
        <fullName evidence="12">UDP-N-acetylglucosamine 1-carboxyvinyltransferase</fullName>
        <ecNumber evidence="12">2.5.1.7</ecNumber>
    </recommendedName>
    <alternativeName>
        <fullName evidence="12">Enoylpyruvate transferase</fullName>
    </alternativeName>
    <alternativeName>
        <fullName evidence="12">UDP-N-acetylglucosamine enolpyruvyl transferase</fullName>
        <shortName evidence="12">EPT</shortName>
    </alternativeName>
</protein>
<comment type="catalytic activity">
    <reaction evidence="11 12">
        <text>phosphoenolpyruvate + UDP-N-acetyl-alpha-D-glucosamine = UDP-N-acetyl-3-O-(1-carboxyvinyl)-alpha-D-glucosamine + phosphate</text>
        <dbReference type="Rhea" id="RHEA:18681"/>
        <dbReference type="ChEBI" id="CHEBI:43474"/>
        <dbReference type="ChEBI" id="CHEBI:57705"/>
        <dbReference type="ChEBI" id="CHEBI:58702"/>
        <dbReference type="ChEBI" id="CHEBI:68483"/>
        <dbReference type="EC" id="2.5.1.7"/>
    </reaction>
</comment>
<proteinExistence type="inferred from homology"/>
<dbReference type="UniPathway" id="UPA00219"/>